<keyword evidence="2" id="KW-1185">Reference proteome</keyword>
<comment type="caution">
    <text evidence="1">The sequence shown here is derived from an EMBL/GenBank/DDBJ whole genome shotgun (WGS) entry which is preliminary data.</text>
</comment>
<dbReference type="EMBL" id="JAPWTJ010000374">
    <property type="protein sequence ID" value="KAJ8979082.1"/>
    <property type="molecule type" value="Genomic_DNA"/>
</dbReference>
<organism evidence="1 2">
    <name type="scientific">Molorchus minor</name>
    <dbReference type="NCBI Taxonomy" id="1323400"/>
    <lineage>
        <taxon>Eukaryota</taxon>
        <taxon>Metazoa</taxon>
        <taxon>Ecdysozoa</taxon>
        <taxon>Arthropoda</taxon>
        <taxon>Hexapoda</taxon>
        <taxon>Insecta</taxon>
        <taxon>Pterygota</taxon>
        <taxon>Neoptera</taxon>
        <taxon>Endopterygota</taxon>
        <taxon>Coleoptera</taxon>
        <taxon>Polyphaga</taxon>
        <taxon>Cucujiformia</taxon>
        <taxon>Chrysomeloidea</taxon>
        <taxon>Cerambycidae</taxon>
        <taxon>Lamiinae</taxon>
        <taxon>Monochamini</taxon>
        <taxon>Molorchus</taxon>
    </lineage>
</organism>
<protein>
    <submittedName>
        <fullName evidence="1">Uncharacterized protein</fullName>
    </submittedName>
</protein>
<accession>A0ABQ9JN00</accession>
<dbReference type="Proteomes" id="UP001162164">
    <property type="component" value="Unassembled WGS sequence"/>
</dbReference>
<sequence>MSSEELLIESVNEFAKLSPLLKNFVYPESMFSSCLLFPLFLICTNCTHNYELFVRRALHCNFLNCKAFQLKTSVCGPHVIFLRETEPWVLLARDSLLMAAFTVVFSLINRSLMQRVTAAPQTISVIVSGTVGNRVGQLLFLNNDPLKSAAFVKGEQDSETIVRTNSKNNSPSEAWFIFGKILDFTLLLVYVKM</sequence>
<gene>
    <name evidence="1" type="ORF">NQ317_015071</name>
</gene>
<reference evidence="1" key="1">
    <citation type="journal article" date="2023" name="Insect Mol. Biol.">
        <title>Genome sequencing provides insights into the evolution of gene families encoding plant cell wall-degrading enzymes in longhorned beetles.</title>
        <authorList>
            <person name="Shin N.R."/>
            <person name="Okamura Y."/>
            <person name="Kirsch R."/>
            <person name="Pauchet Y."/>
        </authorList>
    </citation>
    <scope>NUCLEOTIDE SEQUENCE</scope>
    <source>
        <strain evidence="1">MMC_N1</strain>
    </source>
</reference>
<evidence type="ECO:0000313" key="1">
    <source>
        <dbReference type="EMBL" id="KAJ8979082.1"/>
    </source>
</evidence>
<name>A0ABQ9JN00_9CUCU</name>
<evidence type="ECO:0000313" key="2">
    <source>
        <dbReference type="Proteomes" id="UP001162164"/>
    </source>
</evidence>
<proteinExistence type="predicted"/>